<feature type="region of interest" description="Disordered" evidence="1">
    <location>
        <begin position="28"/>
        <end position="50"/>
    </location>
</feature>
<dbReference type="AlphaFoldDB" id="A0A444ZNU4"/>
<evidence type="ECO:0000313" key="2">
    <source>
        <dbReference type="EMBL" id="RYR15795.1"/>
    </source>
</evidence>
<dbReference type="EMBL" id="SDMP01000014">
    <property type="protein sequence ID" value="RYR15795.1"/>
    <property type="molecule type" value="Genomic_DNA"/>
</dbReference>
<sequence>MYGSPSSTLSSNFDYSSASQFNLLVNSETPRSSSASPLSETASVPNSVTKERLVPDGKTSWLSFPPGSQKITEIIKKGYDKPYKKFGDVPLPTKKLWFKEWKKKQLDRTPTHEEVFKETHTLKSDKSKWVDKRSQDTHVRYSINVKLMYILPLEYLYTHMHVCIYATRSAKLV</sequence>
<keyword evidence="3" id="KW-1185">Reference proteome</keyword>
<dbReference type="Pfam" id="PF03004">
    <property type="entry name" value="Transposase_24"/>
    <property type="match status" value="1"/>
</dbReference>
<evidence type="ECO:0000256" key="1">
    <source>
        <dbReference type="SAM" id="MobiDB-lite"/>
    </source>
</evidence>
<feature type="compositionally biased region" description="Low complexity" evidence="1">
    <location>
        <begin position="28"/>
        <end position="43"/>
    </location>
</feature>
<comment type="caution">
    <text evidence="2">The sequence shown here is derived from an EMBL/GenBank/DDBJ whole genome shotgun (WGS) entry which is preliminary data.</text>
</comment>
<protein>
    <submittedName>
        <fullName evidence="2">Uncharacterized protein</fullName>
    </submittedName>
</protein>
<accession>A0A444ZNU4</accession>
<reference evidence="2 3" key="1">
    <citation type="submission" date="2019-01" db="EMBL/GenBank/DDBJ databases">
        <title>Sequencing of cultivated peanut Arachis hypogaea provides insights into genome evolution and oil improvement.</title>
        <authorList>
            <person name="Chen X."/>
        </authorList>
    </citation>
    <scope>NUCLEOTIDE SEQUENCE [LARGE SCALE GENOMIC DNA]</scope>
    <source>
        <strain evidence="3">cv. Fuhuasheng</strain>
        <tissue evidence="2">Leaves</tissue>
    </source>
</reference>
<dbReference type="Proteomes" id="UP000289738">
    <property type="component" value="Chromosome B04"/>
</dbReference>
<gene>
    <name evidence="2" type="ORF">Ahy_B04g072729</name>
</gene>
<organism evidence="2 3">
    <name type="scientific">Arachis hypogaea</name>
    <name type="common">Peanut</name>
    <dbReference type="NCBI Taxonomy" id="3818"/>
    <lineage>
        <taxon>Eukaryota</taxon>
        <taxon>Viridiplantae</taxon>
        <taxon>Streptophyta</taxon>
        <taxon>Embryophyta</taxon>
        <taxon>Tracheophyta</taxon>
        <taxon>Spermatophyta</taxon>
        <taxon>Magnoliopsida</taxon>
        <taxon>eudicotyledons</taxon>
        <taxon>Gunneridae</taxon>
        <taxon>Pentapetalae</taxon>
        <taxon>rosids</taxon>
        <taxon>fabids</taxon>
        <taxon>Fabales</taxon>
        <taxon>Fabaceae</taxon>
        <taxon>Papilionoideae</taxon>
        <taxon>50 kb inversion clade</taxon>
        <taxon>dalbergioids sensu lato</taxon>
        <taxon>Dalbergieae</taxon>
        <taxon>Pterocarpus clade</taxon>
        <taxon>Arachis</taxon>
    </lineage>
</organism>
<evidence type="ECO:0000313" key="3">
    <source>
        <dbReference type="Proteomes" id="UP000289738"/>
    </source>
</evidence>
<dbReference type="InterPro" id="IPR004252">
    <property type="entry name" value="Probable_transposase_24"/>
</dbReference>
<proteinExistence type="predicted"/>
<name>A0A444ZNU4_ARAHY</name>